<organism evidence="2 3">
    <name type="scientific">Rufibacter latericius</name>
    <dbReference type="NCBI Taxonomy" id="2487040"/>
    <lineage>
        <taxon>Bacteria</taxon>
        <taxon>Pseudomonadati</taxon>
        <taxon>Bacteroidota</taxon>
        <taxon>Cytophagia</taxon>
        <taxon>Cytophagales</taxon>
        <taxon>Hymenobacteraceae</taxon>
        <taxon>Rufibacter</taxon>
    </lineage>
</organism>
<feature type="compositionally biased region" description="Basic and acidic residues" evidence="1">
    <location>
        <begin position="24"/>
        <end position="35"/>
    </location>
</feature>
<sequence length="128" mass="14093">MALFLLAACSSQPETPASATDPTAESRSEPTKDGSDPDEELPLATDDADKFIGEWKSVQSEGRDHTIITRNGENFLIQQGKKTVPGVWDEANNVIRMNVGVPMDIMYIENEDMIVFGSGGKYRRVSEK</sequence>
<gene>
    <name evidence="2" type="ORF">EFB08_17205</name>
</gene>
<feature type="compositionally biased region" description="Polar residues" evidence="1">
    <location>
        <begin position="9"/>
        <end position="23"/>
    </location>
</feature>
<feature type="region of interest" description="Disordered" evidence="1">
    <location>
        <begin position="9"/>
        <end position="47"/>
    </location>
</feature>
<evidence type="ECO:0000313" key="2">
    <source>
        <dbReference type="EMBL" id="RNI24112.1"/>
    </source>
</evidence>
<keyword evidence="3" id="KW-1185">Reference proteome</keyword>
<name>A0A3M9MEW8_9BACT</name>
<reference evidence="2 3" key="1">
    <citation type="submission" date="2018-11" db="EMBL/GenBank/DDBJ databases">
        <title>Rufibacter latericius sp. nov., isolated from water in Baiyang Lake.</title>
        <authorList>
            <person name="Yang Y."/>
        </authorList>
    </citation>
    <scope>NUCLEOTIDE SEQUENCE [LARGE SCALE GENOMIC DNA]</scope>
    <source>
        <strain evidence="2 3">R-22-1c-1</strain>
    </source>
</reference>
<proteinExistence type="predicted"/>
<dbReference type="Proteomes" id="UP000272117">
    <property type="component" value="Unassembled WGS sequence"/>
</dbReference>
<evidence type="ECO:0000256" key="1">
    <source>
        <dbReference type="SAM" id="MobiDB-lite"/>
    </source>
</evidence>
<evidence type="ECO:0000313" key="3">
    <source>
        <dbReference type="Proteomes" id="UP000272117"/>
    </source>
</evidence>
<evidence type="ECO:0008006" key="4">
    <source>
        <dbReference type="Google" id="ProtNLM"/>
    </source>
</evidence>
<dbReference type="EMBL" id="RJJD01000013">
    <property type="protein sequence ID" value="RNI24112.1"/>
    <property type="molecule type" value="Genomic_DNA"/>
</dbReference>
<protein>
    <recommendedName>
        <fullName evidence="4">Lipocalin-like domain-containing protein</fullName>
    </recommendedName>
</protein>
<comment type="caution">
    <text evidence="2">The sequence shown here is derived from an EMBL/GenBank/DDBJ whole genome shotgun (WGS) entry which is preliminary data.</text>
</comment>
<accession>A0A3M9MEW8</accession>
<dbReference type="AlphaFoldDB" id="A0A3M9MEW8"/>